<evidence type="ECO:0000256" key="1">
    <source>
        <dbReference type="ARBA" id="ARBA00022793"/>
    </source>
</evidence>
<dbReference type="Pfam" id="PF02666">
    <property type="entry name" value="PS_Dcarbxylase"/>
    <property type="match status" value="1"/>
</dbReference>
<dbReference type="PANTHER" id="PTHR10067:SF17">
    <property type="entry name" value="PHOSPHATIDYLSERINE DECARBOXYLASE PROENZYME 2"/>
    <property type="match status" value="1"/>
</dbReference>
<dbReference type="GO" id="GO:0008654">
    <property type="term" value="P:phospholipid biosynthetic process"/>
    <property type="evidence" value="ECO:0007669"/>
    <property type="project" value="InterPro"/>
</dbReference>
<dbReference type="AlphaFoldDB" id="A0A316ZHF9"/>
<dbReference type="STRING" id="58919.A0A316ZHF9"/>
<keyword evidence="1" id="KW-0210">Decarboxylase</keyword>
<reference evidence="3 4" key="1">
    <citation type="journal article" date="2018" name="Mol. Biol. Evol.">
        <title>Broad Genomic Sampling Reveals a Smut Pathogenic Ancestry of the Fungal Clade Ustilaginomycotina.</title>
        <authorList>
            <person name="Kijpornyongpan T."/>
            <person name="Mondo S.J."/>
            <person name="Barry K."/>
            <person name="Sandor L."/>
            <person name="Lee J."/>
            <person name="Lipzen A."/>
            <person name="Pangilinan J."/>
            <person name="LaButti K."/>
            <person name="Hainaut M."/>
            <person name="Henrissat B."/>
            <person name="Grigoriev I.V."/>
            <person name="Spatafora J.W."/>
            <person name="Aime M.C."/>
        </authorList>
    </citation>
    <scope>NUCLEOTIDE SEQUENCE [LARGE SCALE GENOMIC DNA]</scope>
    <source>
        <strain evidence="3 4">MCA 4186</strain>
    </source>
</reference>
<accession>A0A316ZHF9</accession>
<dbReference type="OrthoDB" id="5973539at2759"/>
<dbReference type="PANTHER" id="PTHR10067">
    <property type="entry name" value="PHOSPHATIDYLSERINE DECARBOXYLASE"/>
    <property type="match status" value="1"/>
</dbReference>
<protein>
    <recommendedName>
        <fullName evidence="5">Phosphatidylserine decarboxylase</fullName>
    </recommendedName>
</protein>
<gene>
    <name evidence="3" type="ORF">FA09DRAFT_357788</name>
</gene>
<evidence type="ECO:0000256" key="2">
    <source>
        <dbReference type="ARBA" id="ARBA00023239"/>
    </source>
</evidence>
<sequence>MADTAAHSPRTGEHEGIVAALEALVSNTAKGKHHGDDERLGMSAAGNPYTPAPVAKQHHHHWWSKVAAVEGLSQSRLDDLFADHHLGNYTAIRGSEQRIFESMPVAVRIGMHLLFFSSKKTSLLRYSSVEDVLEKMSIKQGKLYDDASDPAAVLEHIKSFIETYQIDTSELLEPDPIKYPSMNEFFFRKIRPDARPLAEQGNAAVVSSAADCRLTVFDDVEAATRVWIKGKHFSIRHLLGDTSLADRCFPPGSSLAIFRLAPADYHRFHHPVGPAVCGPTRHEAGEYYTVNPQAVNADFDVFTCNRRDVLNLTWTPRAGVDVPVAFVAIGALLVGSIGWSKASQGSSVARGEEAGWFAYGGSTCIAVFPPAAKVTWDADLRANSLAGVETMVRVGDRIGISEA</sequence>
<name>A0A316ZHF9_9BASI</name>
<dbReference type="InterPro" id="IPR003817">
    <property type="entry name" value="PS_Dcarbxylase"/>
</dbReference>
<dbReference type="RefSeq" id="XP_025601469.1">
    <property type="nucleotide sequence ID" value="XM_025744872.1"/>
</dbReference>
<evidence type="ECO:0000313" key="4">
    <source>
        <dbReference type="Proteomes" id="UP000245946"/>
    </source>
</evidence>
<dbReference type="GO" id="GO:0004609">
    <property type="term" value="F:phosphatidylserine decarboxylase activity"/>
    <property type="evidence" value="ECO:0007669"/>
    <property type="project" value="InterPro"/>
</dbReference>
<proteinExistence type="predicted"/>
<dbReference type="EMBL" id="KZ819283">
    <property type="protein sequence ID" value="PWO01191.1"/>
    <property type="molecule type" value="Genomic_DNA"/>
</dbReference>
<keyword evidence="4" id="KW-1185">Reference proteome</keyword>
<dbReference type="Proteomes" id="UP000245946">
    <property type="component" value="Unassembled WGS sequence"/>
</dbReference>
<keyword evidence="2" id="KW-0456">Lyase</keyword>
<evidence type="ECO:0000313" key="3">
    <source>
        <dbReference type="EMBL" id="PWO01191.1"/>
    </source>
</evidence>
<evidence type="ECO:0008006" key="5">
    <source>
        <dbReference type="Google" id="ProtNLM"/>
    </source>
</evidence>
<dbReference type="GeneID" id="37272416"/>
<organism evidence="3 4">
    <name type="scientific">Tilletiopsis washingtonensis</name>
    <dbReference type="NCBI Taxonomy" id="58919"/>
    <lineage>
        <taxon>Eukaryota</taxon>
        <taxon>Fungi</taxon>
        <taxon>Dikarya</taxon>
        <taxon>Basidiomycota</taxon>
        <taxon>Ustilaginomycotina</taxon>
        <taxon>Exobasidiomycetes</taxon>
        <taxon>Entylomatales</taxon>
        <taxon>Entylomatales incertae sedis</taxon>
        <taxon>Tilletiopsis</taxon>
    </lineage>
</organism>